<evidence type="ECO:0000313" key="4">
    <source>
        <dbReference type="Proteomes" id="UP001195724"/>
    </source>
</evidence>
<dbReference type="RefSeq" id="WP_204845643.1">
    <property type="nucleotide sequence ID" value="NZ_JAFBCL010000001.1"/>
</dbReference>
<protein>
    <submittedName>
        <fullName evidence="2">Uncharacterized protein</fullName>
    </submittedName>
</protein>
<accession>A0A8T8HXX4</accession>
<dbReference type="EMBL" id="CP072788">
    <property type="protein sequence ID" value="QTR03328.1"/>
    <property type="molecule type" value="Genomic_DNA"/>
</dbReference>
<name>A0A8T8HXX4_9PSEU</name>
<dbReference type="EMBL" id="JAFBCL010000001">
    <property type="protein sequence ID" value="MBM7815075.1"/>
    <property type="molecule type" value="Genomic_DNA"/>
</dbReference>
<gene>
    <name evidence="2" type="ORF">J7S33_31135</name>
    <name evidence="1" type="ORF">JOE68_005940</name>
</gene>
<reference evidence="1 4" key="1">
    <citation type="submission" date="2021-01" db="EMBL/GenBank/DDBJ databases">
        <title>Sequencing the genomes of 1000 actinobacteria strains.</title>
        <authorList>
            <person name="Klenk H.-P."/>
        </authorList>
    </citation>
    <scope>NUCLEOTIDE SEQUENCE [LARGE SCALE GENOMIC DNA]</scope>
    <source>
        <strain evidence="1 4">DSM 44581</strain>
    </source>
</reference>
<sequence length="62" mass="6778">MTAIPGHPDPTTLLLICDGCGRAFDCADPPRRWRALWERASASGWRGLDRQVGPHSCARCGD</sequence>
<dbReference type="Proteomes" id="UP000671828">
    <property type="component" value="Chromosome"/>
</dbReference>
<reference evidence="2" key="2">
    <citation type="submission" date="2021-04" db="EMBL/GenBank/DDBJ databases">
        <title>Saccharothrix algeriensis WGS.</title>
        <authorList>
            <person name="Stuskova K."/>
            <person name="Hakalova E."/>
            <person name="Tebbal A.B."/>
            <person name="Eichmeier A."/>
        </authorList>
    </citation>
    <scope>NUCLEOTIDE SEQUENCE</scope>
    <source>
        <strain evidence="2">NRRL B-24137</strain>
    </source>
</reference>
<evidence type="ECO:0000313" key="1">
    <source>
        <dbReference type="EMBL" id="MBM7815075.1"/>
    </source>
</evidence>
<evidence type="ECO:0000313" key="2">
    <source>
        <dbReference type="EMBL" id="QTR03328.1"/>
    </source>
</evidence>
<keyword evidence="4" id="KW-1185">Reference proteome</keyword>
<dbReference type="Proteomes" id="UP001195724">
    <property type="component" value="Unassembled WGS sequence"/>
</dbReference>
<organism evidence="2 3">
    <name type="scientific">Saccharothrix algeriensis</name>
    <dbReference type="NCBI Taxonomy" id="173560"/>
    <lineage>
        <taxon>Bacteria</taxon>
        <taxon>Bacillati</taxon>
        <taxon>Actinomycetota</taxon>
        <taxon>Actinomycetes</taxon>
        <taxon>Pseudonocardiales</taxon>
        <taxon>Pseudonocardiaceae</taxon>
        <taxon>Saccharothrix</taxon>
    </lineage>
</organism>
<dbReference type="AlphaFoldDB" id="A0A8T8HXX4"/>
<evidence type="ECO:0000313" key="3">
    <source>
        <dbReference type="Proteomes" id="UP000671828"/>
    </source>
</evidence>
<proteinExistence type="predicted"/>